<dbReference type="Gene3D" id="3.80.10.10">
    <property type="entry name" value="Ribonuclease Inhibitor"/>
    <property type="match status" value="1"/>
</dbReference>
<dbReference type="EMBL" id="CP053452">
    <property type="protein sequence ID" value="QJW96612.1"/>
    <property type="molecule type" value="Genomic_DNA"/>
</dbReference>
<feature type="region of interest" description="Disordered" evidence="1">
    <location>
        <begin position="17"/>
        <end position="37"/>
    </location>
</feature>
<evidence type="ECO:0000313" key="2">
    <source>
        <dbReference type="EMBL" id="QJW96612.1"/>
    </source>
</evidence>
<reference evidence="3" key="1">
    <citation type="submission" date="2020-05" db="EMBL/GenBank/DDBJ databases">
        <title>Frigoriglobus tundricola gen. nov., sp. nov., a psychrotolerant cellulolytic planctomycete of the family Gemmataceae with two divergent copies of 16S rRNA gene.</title>
        <authorList>
            <person name="Kulichevskaya I.S."/>
            <person name="Ivanova A.A."/>
            <person name="Naumoff D.G."/>
            <person name="Beletsky A.V."/>
            <person name="Rijpstra W.I.C."/>
            <person name="Sinninghe Damste J.S."/>
            <person name="Mardanov A.V."/>
            <person name="Ravin N.V."/>
            <person name="Dedysh S.N."/>
        </authorList>
    </citation>
    <scope>NUCLEOTIDE SEQUENCE [LARGE SCALE GENOMIC DNA]</scope>
    <source>
        <strain evidence="3">PL17</strain>
    </source>
</reference>
<dbReference type="AlphaFoldDB" id="A0A6M5YUR5"/>
<sequence length="254" mass="26864">MVGAVLIAGAAGGVWAWGPRRADPRPPGEPEGASLRAGPPDAAWCAAVGALPVDRQLAAVSAKLRELNPGYDGQVTRYGTHAGRINEFGLHTDAVTDLRPLRAFTGLVSLTAVGTEPGRGKLTDLGPLRGLPLTVLNVWRNPDLADLSPVRGAKLVLFQAGDTAVEDLAPLSGMPLHTLAVDNCRVRDLAPVRTMPRLNFVRCDGCPIASLEPLVGSTVRELTFTPDPARGDDAVLDRAKVKTVNRMNLRPGKE</sequence>
<gene>
    <name evidence="2" type="ORF">FTUN_4169</name>
</gene>
<accession>A0A6M5YUR5</accession>
<protein>
    <recommendedName>
        <fullName evidence="4">Leucine-rich repeat domain-containing protein</fullName>
    </recommendedName>
</protein>
<organism evidence="2 3">
    <name type="scientific">Frigoriglobus tundricola</name>
    <dbReference type="NCBI Taxonomy" id="2774151"/>
    <lineage>
        <taxon>Bacteria</taxon>
        <taxon>Pseudomonadati</taxon>
        <taxon>Planctomycetota</taxon>
        <taxon>Planctomycetia</taxon>
        <taxon>Gemmatales</taxon>
        <taxon>Gemmataceae</taxon>
        <taxon>Frigoriglobus</taxon>
    </lineage>
</organism>
<dbReference type="InterPro" id="IPR032675">
    <property type="entry name" value="LRR_dom_sf"/>
</dbReference>
<dbReference type="KEGG" id="ftj:FTUN_4169"/>
<dbReference type="RefSeq" id="WP_171472162.1">
    <property type="nucleotide sequence ID" value="NZ_CP053452.2"/>
</dbReference>
<proteinExistence type="predicted"/>
<evidence type="ECO:0000256" key="1">
    <source>
        <dbReference type="SAM" id="MobiDB-lite"/>
    </source>
</evidence>
<keyword evidence="3" id="KW-1185">Reference proteome</keyword>
<dbReference type="Proteomes" id="UP000503447">
    <property type="component" value="Chromosome"/>
</dbReference>
<name>A0A6M5YUR5_9BACT</name>
<evidence type="ECO:0000313" key="3">
    <source>
        <dbReference type="Proteomes" id="UP000503447"/>
    </source>
</evidence>
<evidence type="ECO:0008006" key="4">
    <source>
        <dbReference type="Google" id="ProtNLM"/>
    </source>
</evidence>